<dbReference type="Pfam" id="PF09346">
    <property type="entry name" value="SMI1_KNR4"/>
    <property type="match status" value="1"/>
</dbReference>
<organism evidence="2 3">
    <name type="scientific">Lentzea waywayandensis</name>
    <dbReference type="NCBI Taxonomy" id="84724"/>
    <lineage>
        <taxon>Bacteria</taxon>
        <taxon>Bacillati</taxon>
        <taxon>Actinomycetota</taxon>
        <taxon>Actinomycetes</taxon>
        <taxon>Pseudonocardiales</taxon>
        <taxon>Pseudonocardiaceae</taxon>
        <taxon>Lentzea</taxon>
    </lineage>
</organism>
<dbReference type="InterPro" id="IPR018958">
    <property type="entry name" value="Knr4/Smi1-like_dom"/>
</dbReference>
<protein>
    <submittedName>
        <fullName evidence="2">SMI1 / KNR4 family (SUKH-1)</fullName>
    </submittedName>
</protein>
<reference evidence="3" key="1">
    <citation type="submission" date="2016-10" db="EMBL/GenBank/DDBJ databases">
        <authorList>
            <person name="Varghese N."/>
            <person name="Submissions S."/>
        </authorList>
    </citation>
    <scope>NUCLEOTIDE SEQUENCE [LARGE SCALE GENOMIC DNA]</scope>
    <source>
        <strain evidence="3">DSM 44232</strain>
    </source>
</reference>
<dbReference type="Proteomes" id="UP000198583">
    <property type="component" value="Unassembled WGS sequence"/>
</dbReference>
<dbReference type="EMBL" id="FOYL01000004">
    <property type="protein sequence ID" value="SFR15912.1"/>
    <property type="molecule type" value="Genomic_DNA"/>
</dbReference>
<evidence type="ECO:0000313" key="2">
    <source>
        <dbReference type="EMBL" id="SFR15912.1"/>
    </source>
</evidence>
<proteinExistence type="predicted"/>
<dbReference type="SUPFAM" id="SSF160631">
    <property type="entry name" value="SMI1/KNR4-like"/>
    <property type="match status" value="1"/>
</dbReference>
<evidence type="ECO:0000313" key="3">
    <source>
        <dbReference type="Proteomes" id="UP000198583"/>
    </source>
</evidence>
<sequence>MIWRVNWTRADAWLRSHAPELHAKFLPPATAADVAAAEEAIGAPLPADLAAWWTACGGLEEADYAPLVPEFYSPFGVGRALEVREMTMRIRREVAVDPRVGDVDSYEARKLGEPAGSLIGDLWLPLFVPIAVSASGSYLFVDLREGPLHGCVMPFDNVEGADEEPLWENVAAMLAGVAEWLEGDFLAEWRP</sequence>
<keyword evidence="3" id="KW-1185">Reference proteome</keyword>
<dbReference type="SMART" id="SM00860">
    <property type="entry name" value="SMI1_KNR4"/>
    <property type="match status" value="1"/>
</dbReference>
<name>A0A1I6EEH3_9PSEU</name>
<gene>
    <name evidence="2" type="ORF">SAMN04488564_104263</name>
</gene>
<evidence type="ECO:0000259" key="1">
    <source>
        <dbReference type="SMART" id="SM00860"/>
    </source>
</evidence>
<dbReference type="AlphaFoldDB" id="A0A1I6EEH3"/>
<feature type="domain" description="Knr4/Smi1-like" evidence="1">
    <location>
        <begin position="28"/>
        <end position="183"/>
    </location>
</feature>
<accession>A0A1I6EEH3</accession>
<dbReference type="InterPro" id="IPR037883">
    <property type="entry name" value="Knr4/Smi1-like_sf"/>
</dbReference>